<dbReference type="Pfam" id="PF10317">
    <property type="entry name" value="7TM_GPCR_Srd"/>
    <property type="match status" value="1"/>
</dbReference>
<feature type="transmembrane region" description="Helical" evidence="6">
    <location>
        <begin position="188"/>
        <end position="211"/>
    </location>
</feature>
<dbReference type="AlphaFoldDB" id="G0MAE2"/>
<gene>
    <name evidence="7" type="primary">Cbn-srd-50</name>
    <name evidence="7" type="ORF">CAEBREN_07710</name>
</gene>
<sequence>MMSDMEHRLVLILTIFFNVYAFLAISSQLLLLYLMTKCQIRSLRDMKIYLLNILVLQFISTISAVLLQCRVVPSSETLALLCNGPCKYLGVLPCQITFHILETSLISCATSLIIAFYYRYEMLTTNSFTRTGHFKQLVISYCVPLVFLIFEVLSPSDTSKVVAELTSLHPEYDTENYAVFGFSEAKSVIASVQTCMIMLGVYGTPIIAFVFRWKIMKILNTTKSFHPDKISQTKSMIQGLTLQTLLPLLCYCPSLTYYIFAQYTNTDSIIAEFAVSPFGFIYTIFDPLLTIYYVLPYRRTFKSMFSRQTTTITNVTVHHSETTRRAVI</sequence>
<dbReference type="OrthoDB" id="5842578at2759"/>
<keyword evidence="4 6" id="KW-1133">Transmembrane helix</keyword>
<evidence type="ECO:0000256" key="1">
    <source>
        <dbReference type="ARBA" id="ARBA00004141"/>
    </source>
</evidence>
<dbReference type="InterPro" id="IPR050920">
    <property type="entry name" value="Nematode_rcpt-like_delta"/>
</dbReference>
<evidence type="ECO:0000256" key="2">
    <source>
        <dbReference type="ARBA" id="ARBA00009166"/>
    </source>
</evidence>
<comment type="subcellular location">
    <subcellularLocation>
        <location evidence="1">Membrane</location>
        <topology evidence="1">Multi-pass membrane protein</topology>
    </subcellularLocation>
</comment>
<dbReference type="OMA" id="IIAFYYR"/>
<keyword evidence="8" id="KW-1185">Reference proteome</keyword>
<dbReference type="EMBL" id="GL379788">
    <property type="protein sequence ID" value="EGT40614.1"/>
    <property type="molecule type" value="Genomic_DNA"/>
</dbReference>
<evidence type="ECO:0000313" key="8">
    <source>
        <dbReference type="Proteomes" id="UP000008068"/>
    </source>
</evidence>
<dbReference type="PANTHER" id="PTHR22945:SF91">
    <property type="entry name" value="SERPENTINE RECEPTOR CLASS DELTA-50"/>
    <property type="match status" value="1"/>
</dbReference>
<organism evidence="8">
    <name type="scientific">Caenorhabditis brenneri</name>
    <name type="common">Nematode worm</name>
    <dbReference type="NCBI Taxonomy" id="135651"/>
    <lineage>
        <taxon>Eukaryota</taxon>
        <taxon>Metazoa</taxon>
        <taxon>Ecdysozoa</taxon>
        <taxon>Nematoda</taxon>
        <taxon>Chromadorea</taxon>
        <taxon>Rhabditida</taxon>
        <taxon>Rhabditina</taxon>
        <taxon>Rhabditomorpha</taxon>
        <taxon>Rhabditoidea</taxon>
        <taxon>Rhabditidae</taxon>
        <taxon>Peloderinae</taxon>
        <taxon>Caenorhabditis</taxon>
    </lineage>
</organism>
<reference evidence="8" key="1">
    <citation type="submission" date="2011-07" db="EMBL/GenBank/DDBJ databases">
        <authorList>
            <consortium name="Caenorhabditis brenneri Sequencing and Analysis Consortium"/>
            <person name="Wilson R.K."/>
        </authorList>
    </citation>
    <scope>NUCLEOTIDE SEQUENCE [LARGE SCALE GENOMIC DNA]</scope>
    <source>
        <strain evidence="8">PB2801</strain>
    </source>
</reference>
<dbReference type="SUPFAM" id="SSF81321">
    <property type="entry name" value="Family A G protein-coupled receptor-like"/>
    <property type="match status" value="1"/>
</dbReference>
<evidence type="ECO:0000256" key="4">
    <source>
        <dbReference type="ARBA" id="ARBA00022989"/>
    </source>
</evidence>
<dbReference type="PANTHER" id="PTHR22945">
    <property type="entry name" value="SERPENTINE RECEPTOR, CLASS D DELTA"/>
    <property type="match status" value="1"/>
</dbReference>
<dbReference type="STRING" id="135651.G0MAE2"/>
<dbReference type="InterPro" id="IPR019421">
    <property type="entry name" value="7TM_GPCR_serpentine_rcpt_Srd"/>
</dbReference>
<evidence type="ECO:0000313" key="7">
    <source>
        <dbReference type="EMBL" id="EGT40614.1"/>
    </source>
</evidence>
<dbReference type="GO" id="GO:0016020">
    <property type="term" value="C:membrane"/>
    <property type="evidence" value="ECO:0007669"/>
    <property type="project" value="UniProtKB-SubCell"/>
</dbReference>
<keyword evidence="3 6" id="KW-0812">Transmembrane</keyword>
<dbReference type="Proteomes" id="UP000008068">
    <property type="component" value="Unassembled WGS sequence"/>
</dbReference>
<dbReference type="eggNOG" id="ENOG502TFJS">
    <property type="taxonomic scope" value="Eukaryota"/>
</dbReference>
<dbReference type="HOGENOM" id="CLU_057924_2_0_1"/>
<dbReference type="Gene3D" id="1.20.1070.10">
    <property type="entry name" value="Rhodopsin 7-helix transmembrane proteins"/>
    <property type="match status" value="1"/>
</dbReference>
<comment type="similarity">
    <text evidence="2">Belongs to the nematode receptor-like protein srd family.</text>
</comment>
<evidence type="ECO:0000256" key="6">
    <source>
        <dbReference type="SAM" id="Phobius"/>
    </source>
</evidence>
<proteinExistence type="inferred from homology"/>
<feature type="transmembrane region" description="Helical" evidence="6">
    <location>
        <begin position="96"/>
        <end position="118"/>
    </location>
</feature>
<feature type="transmembrane region" description="Helical" evidence="6">
    <location>
        <begin position="273"/>
        <end position="295"/>
    </location>
</feature>
<keyword evidence="5 6" id="KW-0472">Membrane</keyword>
<feature type="transmembrane region" description="Helical" evidence="6">
    <location>
        <begin position="12"/>
        <end position="36"/>
    </location>
</feature>
<name>G0MAE2_CAEBE</name>
<protein>
    <submittedName>
        <fullName evidence="7">CBN-SRD-50 protein</fullName>
    </submittedName>
</protein>
<feature type="transmembrane region" description="Helical" evidence="6">
    <location>
        <begin position="48"/>
        <end position="67"/>
    </location>
</feature>
<feature type="transmembrane region" description="Helical" evidence="6">
    <location>
        <begin position="240"/>
        <end position="261"/>
    </location>
</feature>
<dbReference type="InParanoid" id="G0MAE2"/>
<evidence type="ECO:0000256" key="3">
    <source>
        <dbReference type="ARBA" id="ARBA00022692"/>
    </source>
</evidence>
<dbReference type="FunCoup" id="G0MAE2">
    <property type="interactions" value="10"/>
</dbReference>
<evidence type="ECO:0000256" key="5">
    <source>
        <dbReference type="ARBA" id="ARBA00023136"/>
    </source>
</evidence>
<accession>G0MAE2</accession>
<feature type="transmembrane region" description="Helical" evidence="6">
    <location>
        <begin position="138"/>
        <end position="156"/>
    </location>
</feature>